<comment type="caution">
    <text evidence="9">The sequence shown here is derived from an EMBL/GenBank/DDBJ whole genome shotgun (WGS) entry which is preliminary data.</text>
</comment>
<organism evidence="9 10">
    <name type="scientific">Pseudokineococcus lusitanus</name>
    <dbReference type="NCBI Taxonomy" id="763993"/>
    <lineage>
        <taxon>Bacteria</taxon>
        <taxon>Bacillati</taxon>
        <taxon>Actinomycetota</taxon>
        <taxon>Actinomycetes</taxon>
        <taxon>Kineosporiales</taxon>
        <taxon>Kineosporiaceae</taxon>
        <taxon>Pseudokineococcus</taxon>
    </lineage>
</organism>
<gene>
    <name evidence="9" type="ORF">EDC03_1239</name>
</gene>
<dbReference type="OrthoDB" id="1072135at2"/>
<name>A0A3N1HME6_9ACTN</name>
<feature type="transmembrane region" description="Helical" evidence="7">
    <location>
        <begin position="24"/>
        <end position="42"/>
    </location>
</feature>
<dbReference type="GO" id="GO:0009246">
    <property type="term" value="P:enterobacterial common antigen biosynthetic process"/>
    <property type="evidence" value="ECO:0007669"/>
    <property type="project" value="TreeGrafter"/>
</dbReference>
<dbReference type="InterPro" id="IPR002656">
    <property type="entry name" value="Acyl_transf_3_dom"/>
</dbReference>
<feature type="transmembrane region" description="Helical" evidence="7">
    <location>
        <begin position="140"/>
        <end position="159"/>
    </location>
</feature>
<sequence>MSHLVDRVPESPPERTGTRWMDSTRVLAIVAVVLIHLLAPVVEGRGVPVGSPGWWVANVLESLTRWCVPVFVMISGALALDPARTTRPRDYFRRRLTRIGVPLVVWTAFYLLFRAVVLGADLGPADAVADVASGAPFLQLYFLYVLAGLVLATPFLKVVTRHATWRMQLGLAAVLLALGALDQVLAYLGGVGEPNAATRFLPFAGYYVLGWCLRDVVVRGRWLALARTGFVASVVVTGAAAALDGFGGLGRYAYDFLSPTVVVMSACAYLLLHRGLDVLPDRLERGLARWAPYAFGVFLVHGALVYGLRHVTGPPTTTAEVVGTVLLLLPAHLVAATAVTWLLLRVPYLRAVLGEPVRRPARRPAPAG</sequence>
<accession>A0A3N1HME6</accession>
<feature type="transmembrane region" description="Helical" evidence="7">
    <location>
        <begin position="101"/>
        <end position="120"/>
    </location>
</feature>
<dbReference type="Pfam" id="PF01757">
    <property type="entry name" value="Acyl_transf_3"/>
    <property type="match status" value="1"/>
</dbReference>
<keyword evidence="3" id="KW-1003">Cell membrane</keyword>
<evidence type="ECO:0000259" key="8">
    <source>
        <dbReference type="Pfam" id="PF01757"/>
    </source>
</evidence>
<evidence type="ECO:0000313" key="10">
    <source>
        <dbReference type="Proteomes" id="UP000276232"/>
    </source>
</evidence>
<dbReference type="AlphaFoldDB" id="A0A3N1HME6"/>
<keyword evidence="10" id="KW-1185">Reference proteome</keyword>
<protein>
    <submittedName>
        <fullName evidence="9">Surface polysaccharide O-acyltransferase-like enzyme</fullName>
    </submittedName>
</protein>
<keyword evidence="4 7" id="KW-0812">Transmembrane</keyword>
<dbReference type="EMBL" id="RJKN01000003">
    <property type="protein sequence ID" value="ROP43646.1"/>
    <property type="molecule type" value="Genomic_DNA"/>
</dbReference>
<evidence type="ECO:0000256" key="1">
    <source>
        <dbReference type="ARBA" id="ARBA00004651"/>
    </source>
</evidence>
<feature type="transmembrane region" description="Helical" evidence="7">
    <location>
        <begin position="321"/>
        <end position="344"/>
    </location>
</feature>
<evidence type="ECO:0000256" key="7">
    <source>
        <dbReference type="SAM" id="Phobius"/>
    </source>
</evidence>
<dbReference type="GO" id="GO:0016413">
    <property type="term" value="F:O-acetyltransferase activity"/>
    <property type="evidence" value="ECO:0007669"/>
    <property type="project" value="TreeGrafter"/>
</dbReference>
<dbReference type="PANTHER" id="PTHR40074">
    <property type="entry name" value="O-ACETYLTRANSFERASE WECH"/>
    <property type="match status" value="1"/>
</dbReference>
<keyword evidence="6 7" id="KW-0472">Membrane</keyword>
<dbReference type="PANTHER" id="PTHR40074:SF2">
    <property type="entry name" value="O-ACETYLTRANSFERASE WECH"/>
    <property type="match status" value="1"/>
</dbReference>
<feature type="transmembrane region" description="Helical" evidence="7">
    <location>
        <begin position="62"/>
        <end position="80"/>
    </location>
</feature>
<evidence type="ECO:0000256" key="4">
    <source>
        <dbReference type="ARBA" id="ARBA00022692"/>
    </source>
</evidence>
<evidence type="ECO:0000256" key="2">
    <source>
        <dbReference type="ARBA" id="ARBA00007400"/>
    </source>
</evidence>
<dbReference type="GO" id="GO:0005886">
    <property type="term" value="C:plasma membrane"/>
    <property type="evidence" value="ECO:0007669"/>
    <property type="project" value="UniProtKB-SubCell"/>
</dbReference>
<evidence type="ECO:0000256" key="6">
    <source>
        <dbReference type="ARBA" id="ARBA00023136"/>
    </source>
</evidence>
<evidence type="ECO:0000313" key="9">
    <source>
        <dbReference type="EMBL" id="ROP43646.1"/>
    </source>
</evidence>
<feature type="transmembrane region" description="Helical" evidence="7">
    <location>
        <begin position="225"/>
        <end position="246"/>
    </location>
</feature>
<keyword evidence="9" id="KW-0808">Transferase</keyword>
<proteinExistence type="inferred from homology"/>
<feature type="transmembrane region" description="Helical" evidence="7">
    <location>
        <begin position="196"/>
        <end position="213"/>
    </location>
</feature>
<keyword evidence="5 7" id="KW-1133">Transmembrane helix</keyword>
<feature type="transmembrane region" description="Helical" evidence="7">
    <location>
        <begin position="293"/>
        <end position="309"/>
    </location>
</feature>
<comment type="subcellular location">
    <subcellularLocation>
        <location evidence="1">Cell membrane</location>
        <topology evidence="1">Multi-pass membrane protein</topology>
    </subcellularLocation>
</comment>
<dbReference type="InParanoid" id="A0A3N1HME6"/>
<feature type="transmembrane region" description="Helical" evidence="7">
    <location>
        <begin position="252"/>
        <end position="272"/>
    </location>
</feature>
<comment type="similarity">
    <text evidence="2">Belongs to the acyltransferase 3 family.</text>
</comment>
<evidence type="ECO:0000256" key="5">
    <source>
        <dbReference type="ARBA" id="ARBA00022989"/>
    </source>
</evidence>
<reference evidence="9 10" key="1">
    <citation type="journal article" date="2015" name="Stand. Genomic Sci.">
        <title>Genomic Encyclopedia of Bacterial and Archaeal Type Strains, Phase III: the genomes of soil and plant-associated and newly described type strains.</title>
        <authorList>
            <person name="Whitman W.B."/>
            <person name="Woyke T."/>
            <person name="Klenk H.P."/>
            <person name="Zhou Y."/>
            <person name="Lilburn T.G."/>
            <person name="Beck B.J."/>
            <person name="De Vos P."/>
            <person name="Vandamme P."/>
            <person name="Eisen J.A."/>
            <person name="Garrity G."/>
            <person name="Hugenholtz P."/>
            <person name="Kyrpides N.C."/>
        </authorList>
    </citation>
    <scope>NUCLEOTIDE SEQUENCE [LARGE SCALE GENOMIC DNA]</scope>
    <source>
        <strain evidence="9 10">CECT 7306</strain>
    </source>
</reference>
<keyword evidence="9" id="KW-0012">Acyltransferase</keyword>
<dbReference type="RefSeq" id="WP_123379371.1">
    <property type="nucleotide sequence ID" value="NZ_RJKN01000003.1"/>
</dbReference>
<feature type="domain" description="Acyltransferase 3" evidence="8">
    <location>
        <begin position="19"/>
        <end position="344"/>
    </location>
</feature>
<feature type="transmembrane region" description="Helical" evidence="7">
    <location>
        <begin position="171"/>
        <end position="190"/>
    </location>
</feature>
<evidence type="ECO:0000256" key="3">
    <source>
        <dbReference type="ARBA" id="ARBA00022475"/>
    </source>
</evidence>
<dbReference type="Proteomes" id="UP000276232">
    <property type="component" value="Unassembled WGS sequence"/>
</dbReference>